<keyword evidence="1" id="KW-0678">Repressor</keyword>
<dbReference type="FunFam" id="1.10.10.60:FF:000132">
    <property type="entry name" value="AraC family transcriptional regulator"/>
    <property type="match status" value="1"/>
</dbReference>
<keyword evidence="4" id="KW-0804">Transcription</keyword>
<dbReference type="PRINTS" id="PR00032">
    <property type="entry name" value="HTHARAC"/>
</dbReference>
<evidence type="ECO:0000313" key="6">
    <source>
        <dbReference type="EMBL" id="QIR27381.1"/>
    </source>
</evidence>
<dbReference type="PANTHER" id="PTHR11019:SF159">
    <property type="entry name" value="TRANSCRIPTIONAL REGULATOR-RELATED"/>
    <property type="match status" value="1"/>
</dbReference>
<dbReference type="SUPFAM" id="SSF51182">
    <property type="entry name" value="RmlC-like cupins"/>
    <property type="match status" value="1"/>
</dbReference>
<evidence type="ECO:0000256" key="1">
    <source>
        <dbReference type="ARBA" id="ARBA00022491"/>
    </source>
</evidence>
<dbReference type="AlphaFoldDB" id="A0A6G9RNM1"/>
<dbReference type="InterPro" id="IPR018062">
    <property type="entry name" value="HTH_AraC-typ_CS"/>
</dbReference>
<dbReference type="PROSITE" id="PS00041">
    <property type="entry name" value="HTH_ARAC_FAMILY_1"/>
    <property type="match status" value="1"/>
</dbReference>
<dbReference type="InterPro" id="IPR020449">
    <property type="entry name" value="Tscrpt_reg_AraC-type_HTH"/>
</dbReference>
<keyword evidence="3" id="KW-0238">DNA-binding</keyword>
<sequence>MVDKRPPFSSIQPKKWFSSQDDSMKELPQSVYFRSYVLEANNHVADHSHVFTQFHFARTGSMRIDVAGKCWVIPAHYGIWIPHNITHAVWALDDVYLESVDVEPAFLPVPINECKMVAISDFAREFIHYATTNTPERYDISGKEGQLVSVLLDVLLQLPEVELMLPWPHDDALIKVCRTIQESPGLEHSMEYWADHLGMSARTFSRHFKKETGLPFSAWKQKMRILESVMLLKKNKNVTAVALEVGYSSTAAFSYAFRQALGVPPSSY</sequence>
<organism evidence="6 7">
    <name type="scientific">Kluyvera genomosp. 3</name>
    <dbReference type="NCBI Taxonomy" id="2774055"/>
    <lineage>
        <taxon>Bacteria</taxon>
        <taxon>Pseudomonadati</taxon>
        <taxon>Pseudomonadota</taxon>
        <taxon>Gammaproteobacteria</taxon>
        <taxon>Enterobacterales</taxon>
        <taxon>Enterobacteriaceae</taxon>
        <taxon>Kluyvera</taxon>
    </lineage>
</organism>
<protein>
    <submittedName>
        <fullName evidence="6">Helix-turn-helix transcriptional regulator</fullName>
    </submittedName>
</protein>
<evidence type="ECO:0000256" key="2">
    <source>
        <dbReference type="ARBA" id="ARBA00023015"/>
    </source>
</evidence>
<evidence type="ECO:0000256" key="4">
    <source>
        <dbReference type="ARBA" id="ARBA00023163"/>
    </source>
</evidence>
<reference evidence="6 7" key="1">
    <citation type="submission" date="2020-02" db="EMBL/GenBank/DDBJ databases">
        <title>Whole genome PO2S7.</title>
        <authorList>
            <person name="Singha K.M."/>
        </authorList>
    </citation>
    <scope>NUCLEOTIDE SEQUENCE [LARGE SCALE GENOMIC DNA]</scope>
    <source>
        <strain evidence="6 7">PO2S7</strain>
    </source>
</reference>
<dbReference type="GO" id="GO:0043565">
    <property type="term" value="F:sequence-specific DNA binding"/>
    <property type="evidence" value="ECO:0007669"/>
    <property type="project" value="InterPro"/>
</dbReference>
<feature type="domain" description="HTH araC/xylS-type" evidence="5">
    <location>
        <begin position="174"/>
        <end position="268"/>
    </location>
</feature>
<evidence type="ECO:0000313" key="7">
    <source>
        <dbReference type="Proteomes" id="UP000503580"/>
    </source>
</evidence>
<dbReference type="Proteomes" id="UP000503580">
    <property type="component" value="Chromosome"/>
</dbReference>
<evidence type="ECO:0000259" key="5">
    <source>
        <dbReference type="PROSITE" id="PS01124"/>
    </source>
</evidence>
<dbReference type="Gene3D" id="2.60.120.10">
    <property type="entry name" value="Jelly Rolls"/>
    <property type="match status" value="1"/>
</dbReference>
<dbReference type="KEGG" id="kgn:GY169_11460"/>
<dbReference type="Pfam" id="PF12833">
    <property type="entry name" value="HTH_18"/>
    <property type="match status" value="1"/>
</dbReference>
<name>A0A6G9RNM1_9ENTR</name>
<evidence type="ECO:0000256" key="3">
    <source>
        <dbReference type="ARBA" id="ARBA00023125"/>
    </source>
</evidence>
<dbReference type="Gene3D" id="1.10.10.60">
    <property type="entry name" value="Homeodomain-like"/>
    <property type="match status" value="2"/>
</dbReference>
<gene>
    <name evidence="6" type="ORF">GY169_11460</name>
</gene>
<dbReference type="GO" id="GO:0003700">
    <property type="term" value="F:DNA-binding transcription factor activity"/>
    <property type="evidence" value="ECO:0007669"/>
    <property type="project" value="InterPro"/>
</dbReference>
<dbReference type="CDD" id="cd06124">
    <property type="entry name" value="cupin_NimR-like_N"/>
    <property type="match status" value="1"/>
</dbReference>
<dbReference type="PROSITE" id="PS01124">
    <property type="entry name" value="HTH_ARAC_FAMILY_2"/>
    <property type="match status" value="1"/>
</dbReference>
<dbReference type="InterPro" id="IPR014710">
    <property type="entry name" value="RmlC-like_jellyroll"/>
</dbReference>
<accession>A0A6G9RNM1</accession>
<dbReference type="EMBL" id="CP050321">
    <property type="protein sequence ID" value="QIR27381.1"/>
    <property type="molecule type" value="Genomic_DNA"/>
</dbReference>
<keyword evidence="2" id="KW-0805">Transcription regulation</keyword>
<dbReference type="InterPro" id="IPR009057">
    <property type="entry name" value="Homeodomain-like_sf"/>
</dbReference>
<proteinExistence type="predicted"/>
<keyword evidence="7" id="KW-1185">Reference proteome</keyword>
<dbReference type="InterPro" id="IPR018060">
    <property type="entry name" value="HTH_AraC"/>
</dbReference>
<dbReference type="SMART" id="SM00342">
    <property type="entry name" value="HTH_ARAC"/>
    <property type="match status" value="1"/>
</dbReference>
<dbReference type="InterPro" id="IPR011051">
    <property type="entry name" value="RmlC_Cupin_sf"/>
</dbReference>
<dbReference type="PANTHER" id="PTHR11019">
    <property type="entry name" value="HTH-TYPE TRANSCRIPTIONAL REGULATOR NIMR"/>
    <property type="match status" value="1"/>
</dbReference>
<dbReference type="SUPFAM" id="SSF46689">
    <property type="entry name" value="Homeodomain-like"/>
    <property type="match status" value="1"/>
</dbReference>